<dbReference type="Pfam" id="PF08547">
    <property type="entry name" value="CIA30"/>
    <property type="match status" value="1"/>
</dbReference>
<dbReference type="InterPro" id="IPR013857">
    <property type="entry name" value="NADH-UbQ_OxRdtase-assoc_prot30"/>
</dbReference>
<evidence type="ECO:0000259" key="2">
    <source>
        <dbReference type="Pfam" id="PF08547"/>
    </source>
</evidence>
<gene>
    <name evidence="3" type="ORF">DDZ15_06370</name>
</gene>
<comment type="caution">
    <text evidence="3">The sequence shown here is derived from an EMBL/GenBank/DDBJ whole genome shotgun (WGS) entry which is preliminary data.</text>
</comment>
<sequence>MHQSHFLITDFSNLAHQKWQITNDSVMGGRSDSGFQINAEGHAVFLGRVSLENNGGFASVKNHEPLNLTGYRSIRITLKGDGKRYSFRLQTGTAGQPDRWSYEYRFDTKNGDREIVDLPLNEFRAVFRGRSVPDAPALNASQIMRYGFLISDKQEGPFRLEIEKIEAV</sequence>
<protein>
    <submittedName>
        <fullName evidence="3">CIA30 family protein</fullName>
    </submittedName>
</protein>
<dbReference type="OrthoDB" id="442188at2"/>
<dbReference type="PANTHER" id="PTHR13194">
    <property type="entry name" value="COMPLEX I INTERMEDIATE-ASSOCIATED PROTEIN 30"/>
    <property type="match status" value="1"/>
</dbReference>
<dbReference type="EMBL" id="QGGB01000005">
    <property type="protein sequence ID" value="PWN06895.1"/>
    <property type="molecule type" value="Genomic_DNA"/>
</dbReference>
<comment type="similarity">
    <text evidence="1">Belongs to the CIA30 family.</text>
</comment>
<dbReference type="AlphaFoldDB" id="A0A316TUY0"/>
<evidence type="ECO:0000313" key="4">
    <source>
        <dbReference type="Proteomes" id="UP000245533"/>
    </source>
</evidence>
<proteinExistence type="inferred from homology"/>
<dbReference type="InterPro" id="IPR008979">
    <property type="entry name" value="Galactose-bd-like_sf"/>
</dbReference>
<reference evidence="3 4" key="1">
    <citation type="submission" date="2018-05" db="EMBL/GenBank/DDBJ databases">
        <title>Rhodohalobacter halophilus gen. nov., sp. nov., a moderately halophilic member of the family Balneolaceae.</title>
        <authorList>
            <person name="Liu Z.-W."/>
        </authorList>
    </citation>
    <scope>NUCLEOTIDE SEQUENCE [LARGE SCALE GENOMIC DNA]</scope>
    <source>
        <strain evidence="3 4">8A47</strain>
    </source>
</reference>
<dbReference type="InterPro" id="IPR039131">
    <property type="entry name" value="NDUFAF1"/>
</dbReference>
<accession>A0A316TUY0</accession>
<evidence type="ECO:0000256" key="1">
    <source>
        <dbReference type="ARBA" id="ARBA00007884"/>
    </source>
</evidence>
<feature type="domain" description="NADH:ubiquinone oxidoreductase intermediate-associated protein 30" evidence="2">
    <location>
        <begin position="15"/>
        <end position="162"/>
    </location>
</feature>
<dbReference type="RefSeq" id="WP_109646244.1">
    <property type="nucleotide sequence ID" value="NZ_QGGB01000005.1"/>
</dbReference>
<dbReference type="PANTHER" id="PTHR13194:SF19">
    <property type="entry name" value="NAD(P)-BINDING ROSSMANN-FOLD SUPERFAMILY PROTEIN"/>
    <property type="match status" value="1"/>
</dbReference>
<evidence type="ECO:0000313" key="3">
    <source>
        <dbReference type="EMBL" id="PWN06895.1"/>
    </source>
</evidence>
<name>A0A316TUY0_9BACT</name>
<keyword evidence="4" id="KW-1185">Reference proteome</keyword>
<dbReference type="SUPFAM" id="SSF49785">
    <property type="entry name" value="Galactose-binding domain-like"/>
    <property type="match status" value="1"/>
</dbReference>
<organism evidence="3 4">
    <name type="scientific">Rhodohalobacter mucosus</name>
    <dbReference type="NCBI Taxonomy" id="2079485"/>
    <lineage>
        <taxon>Bacteria</taxon>
        <taxon>Pseudomonadati</taxon>
        <taxon>Balneolota</taxon>
        <taxon>Balneolia</taxon>
        <taxon>Balneolales</taxon>
        <taxon>Balneolaceae</taxon>
        <taxon>Rhodohalobacter</taxon>
    </lineage>
</organism>
<dbReference type="Proteomes" id="UP000245533">
    <property type="component" value="Unassembled WGS sequence"/>
</dbReference>